<dbReference type="PANTHER" id="PTHR43685:SF11">
    <property type="entry name" value="GLYCOSYLTRANSFERASE TAGX-RELATED"/>
    <property type="match status" value="1"/>
</dbReference>
<dbReference type="EMBL" id="LQQO01000003">
    <property type="protein sequence ID" value="KZE18041.1"/>
    <property type="molecule type" value="Genomic_DNA"/>
</dbReference>
<dbReference type="PANTHER" id="PTHR43685">
    <property type="entry name" value="GLYCOSYLTRANSFERASE"/>
    <property type="match status" value="1"/>
</dbReference>
<gene>
    <name evidence="2" type="ORF">AVT10_09645</name>
</gene>
<reference evidence="3" key="1">
    <citation type="submission" date="2016-01" db="EMBL/GenBank/DDBJ databases">
        <title>Draft genome of Chromobacterium sp. F49.</title>
        <authorList>
            <person name="Hong K.W."/>
        </authorList>
    </citation>
    <scope>NUCLEOTIDE SEQUENCE [LARGE SCALE GENOMIC DNA]</scope>
    <source>
        <strain evidence="3">CN3</strain>
    </source>
</reference>
<proteinExistence type="predicted"/>
<sequence length="305" mass="33969">MTHVVIAVPTYRRPDQLRKLLDSLAVQVDAPPMTVVIADNDRVRHEGVAMAEAMLAAGYPHAIDAFVVDTPGLCHARNALVDHALAVDAATHVAMLDDDQWVAPDWLARLLAAHRRHGADITGAPVRYQFDGAPPHWNDALFVFQPESRDDGPTSMLFSLTSAVADRRLWETTPAPRFDTRLNQIGGEDLDLYTRWAAEGRRFGWTNTTDVFEAVPADRTTLRWAWRRIWRVGNTDTIVAWNRSGGARRVKLVARTLAMTGAALLLWPLSVLSRRRRLRATGRVIRQFGRIAGLSGHAFKEYAGG</sequence>
<accession>A0ABR5YFU9</accession>
<dbReference type="CDD" id="cd00761">
    <property type="entry name" value="Glyco_tranf_GTA_type"/>
    <property type="match status" value="1"/>
</dbReference>
<dbReference type="Gene3D" id="3.90.550.10">
    <property type="entry name" value="Spore Coat Polysaccharide Biosynthesis Protein SpsA, Chain A"/>
    <property type="match status" value="1"/>
</dbReference>
<dbReference type="InterPro" id="IPR050834">
    <property type="entry name" value="Glycosyltransf_2"/>
</dbReference>
<evidence type="ECO:0000313" key="2">
    <source>
        <dbReference type="EMBL" id="KZE18041.1"/>
    </source>
</evidence>
<dbReference type="Proteomes" id="UP000076609">
    <property type="component" value="Unassembled WGS sequence"/>
</dbReference>
<dbReference type="RefSeq" id="WP_066688475.1">
    <property type="nucleotide sequence ID" value="NZ_LQQO01000003.1"/>
</dbReference>
<name>A0ABR5YFU9_9SPHN</name>
<dbReference type="Pfam" id="PF00535">
    <property type="entry name" value="Glycos_transf_2"/>
    <property type="match status" value="1"/>
</dbReference>
<keyword evidence="3" id="KW-1185">Reference proteome</keyword>
<comment type="caution">
    <text evidence="2">The sequence shown here is derived from an EMBL/GenBank/DDBJ whole genome shotgun (WGS) entry which is preliminary data.</text>
</comment>
<organism evidence="2 3">
    <name type="scientific">Sphingomonas hankookensis</name>
    <dbReference type="NCBI Taxonomy" id="563996"/>
    <lineage>
        <taxon>Bacteria</taxon>
        <taxon>Pseudomonadati</taxon>
        <taxon>Pseudomonadota</taxon>
        <taxon>Alphaproteobacteria</taxon>
        <taxon>Sphingomonadales</taxon>
        <taxon>Sphingomonadaceae</taxon>
        <taxon>Sphingomonas</taxon>
    </lineage>
</organism>
<feature type="domain" description="Glycosyltransferase 2-like" evidence="1">
    <location>
        <begin position="6"/>
        <end position="139"/>
    </location>
</feature>
<protein>
    <recommendedName>
        <fullName evidence="1">Glycosyltransferase 2-like domain-containing protein</fullName>
    </recommendedName>
</protein>
<dbReference type="InterPro" id="IPR029044">
    <property type="entry name" value="Nucleotide-diphossugar_trans"/>
</dbReference>
<dbReference type="SUPFAM" id="SSF53448">
    <property type="entry name" value="Nucleotide-diphospho-sugar transferases"/>
    <property type="match status" value="1"/>
</dbReference>
<evidence type="ECO:0000313" key="3">
    <source>
        <dbReference type="Proteomes" id="UP000076609"/>
    </source>
</evidence>
<evidence type="ECO:0000259" key="1">
    <source>
        <dbReference type="Pfam" id="PF00535"/>
    </source>
</evidence>
<dbReference type="InterPro" id="IPR001173">
    <property type="entry name" value="Glyco_trans_2-like"/>
</dbReference>